<keyword evidence="1" id="KW-0812">Transmembrane</keyword>
<feature type="transmembrane region" description="Helical" evidence="1">
    <location>
        <begin position="82"/>
        <end position="109"/>
    </location>
</feature>
<evidence type="ECO:0000313" key="3">
    <source>
        <dbReference type="Proteomes" id="UP001596011"/>
    </source>
</evidence>
<evidence type="ECO:0000313" key="2">
    <source>
        <dbReference type="EMBL" id="MFC4629792.1"/>
    </source>
</evidence>
<accession>A0ABV9HHP3</accession>
<dbReference type="Proteomes" id="UP001596011">
    <property type="component" value="Unassembled WGS sequence"/>
</dbReference>
<dbReference type="EMBL" id="JBHSFI010000005">
    <property type="protein sequence ID" value="MFC4629792.1"/>
    <property type="molecule type" value="Genomic_DNA"/>
</dbReference>
<keyword evidence="1" id="KW-1133">Transmembrane helix</keyword>
<proteinExistence type="predicted"/>
<sequence>MLGVSRADVWTMVVVGVAVGALAVTGVVAGVLRAVRREPLEVAVGSASGAPLGELGALVGDGALGGGVINGVTVLVDDAPGWVYAVEVALAVLVALIMLVIAACLVLLTRRLAQGQAFSRGNTWLLGSILIAVILWWGTSVAGATVRFVGTFESAAIGDWRAAGLSPVMDFPFASVLVAIGLLPLVAAFRLGERLQADSDGLV</sequence>
<keyword evidence="3" id="KW-1185">Reference proteome</keyword>
<dbReference type="RefSeq" id="WP_377136952.1">
    <property type="nucleotide sequence ID" value="NZ_JBHSFI010000005.1"/>
</dbReference>
<keyword evidence="1" id="KW-0472">Membrane</keyword>
<feature type="transmembrane region" description="Helical" evidence="1">
    <location>
        <begin position="12"/>
        <end position="35"/>
    </location>
</feature>
<feature type="transmembrane region" description="Helical" evidence="1">
    <location>
        <begin position="55"/>
        <end position="76"/>
    </location>
</feature>
<organism evidence="2 3">
    <name type="scientific">Promicromonospora alba</name>
    <dbReference type="NCBI Taxonomy" id="1616110"/>
    <lineage>
        <taxon>Bacteria</taxon>
        <taxon>Bacillati</taxon>
        <taxon>Actinomycetota</taxon>
        <taxon>Actinomycetes</taxon>
        <taxon>Micrococcales</taxon>
        <taxon>Promicromonosporaceae</taxon>
        <taxon>Promicromonospora</taxon>
    </lineage>
</organism>
<feature type="transmembrane region" description="Helical" evidence="1">
    <location>
        <begin position="171"/>
        <end position="189"/>
    </location>
</feature>
<evidence type="ECO:0000256" key="1">
    <source>
        <dbReference type="SAM" id="Phobius"/>
    </source>
</evidence>
<protein>
    <submittedName>
        <fullName evidence="2">Resistance to Congo red protein</fullName>
    </submittedName>
</protein>
<name>A0ABV9HHP3_9MICO</name>
<gene>
    <name evidence="2" type="ORF">ACFO6V_16210</name>
</gene>
<comment type="caution">
    <text evidence="2">The sequence shown here is derived from an EMBL/GenBank/DDBJ whole genome shotgun (WGS) entry which is preliminary data.</text>
</comment>
<reference evidence="3" key="1">
    <citation type="journal article" date="2019" name="Int. J. Syst. Evol. Microbiol.">
        <title>The Global Catalogue of Microorganisms (GCM) 10K type strain sequencing project: providing services to taxonomists for standard genome sequencing and annotation.</title>
        <authorList>
            <consortium name="The Broad Institute Genomics Platform"/>
            <consortium name="The Broad Institute Genome Sequencing Center for Infectious Disease"/>
            <person name="Wu L."/>
            <person name="Ma J."/>
        </authorList>
    </citation>
    <scope>NUCLEOTIDE SEQUENCE [LARGE SCALE GENOMIC DNA]</scope>
    <source>
        <strain evidence="3">CCUG 42722</strain>
    </source>
</reference>